<feature type="compositionally biased region" description="Low complexity" evidence="1">
    <location>
        <begin position="373"/>
        <end position="384"/>
    </location>
</feature>
<reference evidence="2 4" key="2">
    <citation type="journal article" date="2013" name="Nature">
        <title>Insights into bilaterian evolution from three spiralian genomes.</title>
        <authorList>
            <person name="Simakov O."/>
            <person name="Marletaz F."/>
            <person name="Cho S.J."/>
            <person name="Edsinger-Gonzales E."/>
            <person name="Havlak P."/>
            <person name="Hellsten U."/>
            <person name="Kuo D.H."/>
            <person name="Larsson T."/>
            <person name="Lv J."/>
            <person name="Arendt D."/>
            <person name="Savage R."/>
            <person name="Osoegawa K."/>
            <person name="de Jong P."/>
            <person name="Grimwood J."/>
            <person name="Chapman J.A."/>
            <person name="Shapiro H."/>
            <person name="Aerts A."/>
            <person name="Otillar R.P."/>
            <person name="Terry A.Y."/>
            <person name="Boore J.L."/>
            <person name="Grigoriev I.V."/>
            <person name="Lindberg D.R."/>
            <person name="Seaver E.C."/>
            <person name="Weisblat D.A."/>
            <person name="Putnam N.H."/>
            <person name="Rokhsar D.S."/>
        </authorList>
    </citation>
    <scope>NUCLEOTIDE SEQUENCE</scope>
</reference>
<dbReference type="GeneID" id="20198773"/>
<dbReference type="EMBL" id="AMQM01000611">
    <property type="status" value="NOT_ANNOTATED_CDS"/>
    <property type="molecule type" value="Genomic_DNA"/>
</dbReference>
<dbReference type="Proteomes" id="UP000015101">
    <property type="component" value="Unassembled WGS sequence"/>
</dbReference>
<proteinExistence type="predicted"/>
<dbReference type="HOGENOM" id="CLU_615787_0_0_1"/>
<accession>T1EQC3</accession>
<evidence type="ECO:0000313" key="4">
    <source>
        <dbReference type="Proteomes" id="UP000015101"/>
    </source>
</evidence>
<sequence>MNLITLQIKCCGVVGPLDYYHSLWFNSSKDVETDFVPESCCKPFQNSDLDPQSINFNDDDHFSNHFLDHDRTYHSGQNNGFGGSFEESIQKKRQDFDNYIYHNDDSSLHLLGRVDDEAFYNDFDSIKRYQADYNKHVTHGNTNYNYKLHETVKKNLRNSYNLPNNNYDMHNNYNTHNSYNLHNNTWRNNKRQLTSEPADGVYSGNNNDQVDSSVNNIYHNNNIINNNINNNFVDNSFENKINNDHINNFDNNNKKWQDTTEPSLGINFGFSSNTRIKNSLGDKNTNTKKHFKNNNNFNNNNSYHINNNMDKLYNVKNHHSKKFSFNNKNNKMNAAQLHNKNNNKTIFIRTISKRHARQFGGKKYRRKLENNKSPSSHSSSSPSSLKKGYMCQLDAMKFQFINDQGGDYVYKQGIPALTFKRTDELSGKKTKKERNIQKHTWPKIF</sequence>
<dbReference type="RefSeq" id="XP_009015710.1">
    <property type="nucleotide sequence ID" value="XM_009017462.1"/>
</dbReference>
<dbReference type="AlphaFoldDB" id="T1EQC3"/>
<dbReference type="EMBL" id="KB096324">
    <property type="protein sequence ID" value="ESO06342.1"/>
    <property type="molecule type" value="Genomic_DNA"/>
</dbReference>
<gene>
    <name evidence="3" type="primary">20198773</name>
    <name evidence="2" type="ORF">HELRODRAFT_160508</name>
</gene>
<organism evidence="3 4">
    <name type="scientific">Helobdella robusta</name>
    <name type="common">Californian leech</name>
    <dbReference type="NCBI Taxonomy" id="6412"/>
    <lineage>
        <taxon>Eukaryota</taxon>
        <taxon>Metazoa</taxon>
        <taxon>Spiralia</taxon>
        <taxon>Lophotrochozoa</taxon>
        <taxon>Annelida</taxon>
        <taxon>Clitellata</taxon>
        <taxon>Hirudinea</taxon>
        <taxon>Rhynchobdellida</taxon>
        <taxon>Glossiphoniidae</taxon>
        <taxon>Helobdella</taxon>
    </lineage>
</organism>
<dbReference type="InParanoid" id="T1EQC3"/>
<feature type="region of interest" description="Disordered" evidence="1">
    <location>
        <begin position="366"/>
        <end position="385"/>
    </location>
</feature>
<reference evidence="4" key="1">
    <citation type="submission" date="2012-12" db="EMBL/GenBank/DDBJ databases">
        <authorList>
            <person name="Hellsten U."/>
            <person name="Grimwood J."/>
            <person name="Chapman J.A."/>
            <person name="Shapiro H."/>
            <person name="Aerts A."/>
            <person name="Otillar R.P."/>
            <person name="Terry A.Y."/>
            <person name="Boore J.L."/>
            <person name="Simakov O."/>
            <person name="Marletaz F."/>
            <person name="Cho S.-J."/>
            <person name="Edsinger-Gonzales E."/>
            <person name="Havlak P."/>
            <person name="Kuo D.-H."/>
            <person name="Larsson T."/>
            <person name="Lv J."/>
            <person name="Arendt D."/>
            <person name="Savage R."/>
            <person name="Osoegawa K."/>
            <person name="de Jong P."/>
            <person name="Lindberg D.R."/>
            <person name="Seaver E.C."/>
            <person name="Weisblat D.A."/>
            <person name="Putnam N.H."/>
            <person name="Grigoriev I.V."/>
            <person name="Rokhsar D.S."/>
        </authorList>
    </citation>
    <scope>NUCLEOTIDE SEQUENCE</scope>
</reference>
<dbReference type="CTD" id="20198773"/>
<dbReference type="OrthoDB" id="10033535at2759"/>
<dbReference type="KEGG" id="hro:HELRODRAFT_160508"/>
<protein>
    <submittedName>
        <fullName evidence="2 3">Uncharacterized protein</fullName>
    </submittedName>
</protein>
<evidence type="ECO:0000313" key="3">
    <source>
        <dbReference type="EnsemblMetazoa" id="HelroP160508"/>
    </source>
</evidence>
<dbReference type="EnsemblMetazoa" id="HelroT160508">
    <property type="protein sequence ID" value="HelroP160508"/>
    <property type="gene ID" value="HelroG160508"/>
</dbReference>
<keyword evidence="4" id="KW-1185">Reference proteome</keyword>
<reference evidence="3" key="3">
    <citation type="submission" date="2015-06" db="UniProtKB">
        <authorList>
            <consortium name="EnsemblMetazoa"/>
        </authorList>
    </citation>
    <scope>IDENTIFICATION</scope>
</reference>
<evidence type="ECO:0000256" key="1">
    <source>
        <dbReference type="SAM" id="MobiDB-lite"/>
    </source>
</evidence>
<evidence type="ECO:0000313" key="2">
    <source>
        <dbReference type="EMBL" id="ESO06342.1"/>
    </source>
</evidence>
<name>T1EQC3_HELRO</name>